<evidence type="ECO:0000256" key="10">
    <source>
        <dbReference type="ARBA" id="ARBA00023201"/>
    </source>
</evidence>
<dbReference type="RefSeq" id="XP_028969129.1">
    <property type="nucleotide sequence ID" value="XM_029113296.1"/>
</dbReference>
<evidence type="ECO:0000256" key="8">
    <source>
        <dbReference type="ARBA" id="ARBA00023065"/>
    </source>
</evidence>
<organism evidence="14 15">
    <name type="scientific">Galendromus occidentalis</name>
    <name type="common">western predatory mite</name>
    <dbReference type="NCBI Taxonomy" id="34638"/>
    <lineage>
        <taxon>Eukaryota</taxon>
        <taxon>Metazoa</taxon>
        <taxon>Ecdysozoa</taxon>
        <taxon>Arthropoda</taxon>
        <taxon>Chelicerata</taxon>
        <taxon>Arachnida</taxon>
        <taxon>Acari</taxon>
        <taxon>Parasitiformes</taxon>
        <taxon>Mesostigmata</taxon>
        <taxon>Gamasina</taxon>
        <taxon>Phytoseioidea</taxon>
        <taxon>Phytoseiidae</taxon>
        <taxon>Typhlodrominae</taxon>
        <taxon>Galendromus</taxon>
    </lineage>
</organism>
<evidence type="ECO:0000256" key="4">
    <source>
        <dbReference type="ARBA" id="ARBA00022461"/>
    </source>
</evidence>
<dbReference type="Pfam" id="PF00858">
    <property type="entry name" value="ASC"/>
    <property type="match status" value="1"/>
</dbReference>
<proteinExistence type="inferred from homology"/>
<evidence type="ECO:0000256" key="9">
    <source>
        <dbReference type="ARBA" id="ARBA00023136"/>
    </source>
</evidence>
<keyword evidence="3 12" id="KW-0813">Transport</keyword>
<evidence type="ECO:0000256" key="13">
    <source>
        <dbReference type="SAM" id="Phobius"/>
    </source>
</evidence>
<evidence type="ECO:0000256" key="5">
    <source>
        <dbReference type="ARBA" id="ARBA00022692"/>
    </source>
</evidence>
<evidence type="ECO:0000256" key="1">
    <source>
        <dbReference type="ARBA" id="ARBA00004141"/>
    </source>
</evidence>
<dbReference type="Gene3D" id="1.10.287.770">
    <property type="entry name" value="YojJ-like"/>
    <property type="match status" value="1"/>
</dbReference>
<dbReference type="KEGG" id="goe:114828614"/>
<keyword evidence="11 12" id="KW-0407">Ion channel</keyword>
<keyword evidence="5 12" id="KW-0812">Transmembrane</keyword>
<dbReference type="AlphaFoldDB" id="A0AAJ7WJD4"/>
<evidence type="ECO:0000313" key="14">
    <source>
        <dbReference type="Proteomes" id="UP000694867"/>
    </source>
</evidence>
<accession>A0AAJ7WJD4</accession>
<dbReference type="PANTHER" id="PTHR11690:SF248">
    <property type="entry name" value="PICKPOCKET 17, ISOFORM A"/>
    <property type="match status" value="1"/>
</dbReference>
<dbReference type="GeneID" id="114828614"/>
<keyword evidence="9 13" id="KW-0472">Membrane</keyword>
<evidence type="ECO:0000313" key="15">
    <source>
        <dbReference type="RefSeq" id="XP_028969129.1"/>
    </source>
</evidence>
<evidence type="ECO:0000256" key="11">
    <source>
        <dbReference type="ARBA" id="ARBA00023303"/>
    </source>
</evidence>
<reference evidence="15" key="1">
    <citation type="submission" date="2025-08" db="UniProtKB">
        <authorList>
            <consortium name="RefSeq"/>
        </authorList>
    </citation>
    <scope>IDENTIFICATION</scope>
</reference>
<keyword evidence="7" id="KW-0915">Sodium</keyword>
<keyword evidence="8 12" id="KW-0406">Ion transport</keyword>
<feature type="transmembrane region" description="Helical" evidence="13">
    <location>
        <begin position="500"/>
        <end position="520"/>
    </location>
</feature>
<protein>
    <submittedName>
        <fullName evidence="15">Uncharacterized protein LOC114828614</fullName>
    </submittedName>
</protein>
<keyword evidence="14" id="KW-1185">Reference proteome</keyword>
<evidence type="ECO:0000256" key="6">
    <source>
        <dbReference type="ARBA" id="ARBA00022989"/>
    </source>
</evidence>
<evidence type="ECO:0000256" key="7">
    <source>
        <dbReference type="ARBA" id="ARBA00023053"/>
    </source>
</evidence>
<gene>
    <name evidence="15" type="primary">LOC114828614</name>
</gene>
<comment type="similarity">
    <text evidence="2 12">Belongs to the amiloride-sensitive sodium channel (TC 1.A.6) family.</text>
</comment>
<keyword evidence="6 13" id="KW-1133">Transmembrane helix</keyword>
<evidence type="ECO:0000256" key="2">
    <source>
        <dbReference type="ARBA" id="ARBA00007193"/>
    </source>
</evidence>
<sequence length="552" mass="64180">MSRVNWLARWPPSCPRLRLPSLKGFECGRFFKCSRLPTFKKLFEFRKPTWVIVFQLLFAEATLPGLRNVFGFGPPIPRLLFAVAFVYLVFETVADVEEHVENYLEYNTTLQVTIEEPRSAYMMMPEVTVCNKNPIYTSSFCKAENRHRIETETNKTCKTSNCETFISLYYQNLCSGEDSERERYRIVFGTRNNDEGRKANKYFYEWHGNLMSFEKGRELLSLLSYPDPGSLISMCLFNNKDCFSKFRKNLQPSYGMCYSLFAEGEEPVVQFETHLNGLMLNLNVLEYEYLPMLTTVGHVIMIHSPEEKINAAEDAVFVHPRATTYIGLQKEQVVRLPPPSRDPCTETYPPELLQYLEPELKKVYTTLVCRELCTQIAVLEACKCIDFRFIRPANVASVECSYVIPSQGQESSLTCAIEVTKNIEKNPLRCGCYSACVEDQYIKTNSALFWHPRLQKDVGNASTSTVYVYMHSNKIHVRRKVMQTSWKDLLNSIAGTMGLYLGYSYLFAFYIVDILIRGILEIVSWKIFKRNQNRRKYDEKIRRNLIFDTQYH</sequence>
<dbReference type="GO" id="GO:0005886">
    <property type="term" value="C:plasma membrane"/>
    <property type="evidence" value="ECO:0007669"/>
    <property type="project" value="TreeGrafter"/>
</dbReference>
<dbReference type="PRINTS" id="PR01078">
    <property type="entry name" value="AMINACHANNEL"/>
</dbReference>
<dbReference type="GO" id="GO:0015280">
    <property type="term" value="F:ligand-gated sodium channel activity"/>
    <property type="evidence" value="ECO:0007669"/>
    <property type="project" value="TreeGrafter"/>
</dbReference>
<comment type="subcellular location">
    <subcellularLocation>
        <location evidence="1">Membrane</location>
        <topology evidence="1">Multi-pass membrane protein</topology>
    </subcellularLocation>
</comment>
<evidence type="ECO:0000256" key="3">
    <source>
        <dbReference type="ARBA" id="ARBA00022448"/>
    </source>
</evidence>
<dbReference type="Proteomes" id="UP000694867">
    <property type="component" value="Unplaced"/>
</dbReference>
<dbReference type="Gene3D" id="2.60.470.10">
    <property type="entry name" value="Acid-sensing ion channels like domains"/>
    <property type="match status" value="1"/>
</dbReference>
<keyword evidence="10 12" id="KW-0739">Sodium transport</keyword>
<evidence type="ECO:0000256" key="12">
    <source>
        <dbReference type="RuleBase" id="RU000679"/>
    </source>
</evidence>
<dbReference type="InterPro" id="IPR001873">
    <property type="entry name" value="ENaC"/>
</dbReference>
<dbReference type="PANTHER" id="PTHR11690">
    <property type="entry name" value="AMILORIDE-SENSITIVE SODIUM CHANNEL-RELATED"/>
    <property type="match status" value="1"/>
</dbReference>
<keyword evidence="4 12" id="KW-0894">Sodium channel</keyword>
<name>A0AAJ7WJD4_9ACAR</name>